<comment type="caution">
    <text evidence="2">The sequence shown here is derived from an EMBL/GenBank/DDBJ whole genome shotgun (WGS) entry which is preliminary data.</text>
</comment>
<accession>A0A6A1V1A6</accession>
<feature type="region of interest" description="Disordered" evidence="1">
    <location>
        <begin position="106"/>
        <end position="142"/>
    </location>
</feature>
<sequence>MSSGRSKRTTRETPSSVSSRARKRISGNEEPVDAPKPSIYRSRLCKNKFVQYFRNRKVIAGCWVDFLGSVRVGSILRRCLTFKADGFVQNDDGDWVKMGVVITKKRGSDSEDGEEADTERTPRGNRTPLGEQTPISTPPLLIASSSRIPDASSHEPCLSELEASMAELKEEQKKMTASMQAGFEDIKKLLAVHPERFGTLDKDMRGLKPLVNNNIHMASTVIQNTVDDFKATLFYASNTYEEVSCGCCSSHRGAYER</sequence>
<proteinExistence type="predicted"/>
<reference evidence="2 3" key="1">
    <citation type="journal article" date="2019" name="Plant Biotechnol. J.">
        <title>The red bayberry genome and genetic basis of sex determination.</title>
        <authorList>
            <person name="Jia H.M."/>
            <person name="Jia H.J."/>
            <person name="Cai Q.L."/>
            <person name="Wang Y."/>
            <person name="Zhao H.B."/>
            <person name="Yang W.F."/>
            <person name="Wang G.Y."/>
            <person name="Li Y.H."/>
            <person name="Zhan D.L."/>
            <person name="Shen Y.T."/>
            <person name="Niu Q.F."/>
            <person name="Chang L."/>
            <person name="Qiu J."/>
            <person name="Zhao L."/>
            <person name="Xie H.B."/>
            <person name="Fu W.Y."/>
            <person name="Jin J."/>
            <person name="Li X.W."/>
            <person name="Jiao Y."/>
            <person name="Zhou C.C."/>
            <person name="Tu T."/>
            <person name="Chai C.Y."/>
            <person name="Gao J.L."/>
            <person name="Fan L.J."/>
            <person name="van de Weg E."/>
            <person name="Wang J.Y."/>
            <person name="Gao Z.S."/>
        </authorList>
    </citation>
    <scope>NUCLEOTIDE SEQUENCE [LARGE SCALE GENOMIC DNA]</scope>
    <source>
        <tissue evidence="2">Leaves</tissue>
    </source>
</reference>
<protein>
    <submittedName>
        <fullName evidence="2">Uncharacterized protein</fullName>
    </submittedName>
</protein>
<gene>
    <name evidence="2" type="ORF">CJ030_MR7G009305</name>
</gene>
<feature type="region of interest" description="Disordered" evidence="1">
    <location>
        <begin position="1"/>
        <end position="37"/>
    </location>
</feature>
<evidence type="ECO:0000313" key="3">
    <source>
        <dbReference type="Proteomes" id="UP000516437"/>
    </source>
</evidence>
<keyword evidence="3" id="KW-1185">Reference proteome</keyword>
<dbReference type="EMBL" id="RXIC02000025">
    <property type="protein sequence ID" value="KAB1206076.1"/>
    <property type="molecule type" value="Genomic_DNA"/>
</dbReference>
<dbReference type="Proteomes" id="UP000516437">
    <property type="component" value="Chromosome 7"/>
</dbReference>
<dbReference type="AlphaFoldDB" id="A0A6A1V1A6"/>
<evidence type="ECO:0000256" key="1">
    <source>
        <dbReference type="SAM" id="MobiDB-lite"/>
    </source>
</evidence>
<evidence type="ECO:0000313" key="2">
    <source>
        <dbReference type="EMBL" id="KAB1206076.1"/>
    </source>
</evidence>
<name>A0A6A1V1A6_9ROSI</name>
<organism evidence="2 3">
    <name type="scientific">Morella rubra</name>
    <name type="common">Chinese bayberry</name>
    <dbReference type="NCBI Taxonomy" id="262757"/>
    <lineage>
        <taxon>Eukaryota</taxon>
        <taxon>Viridiplantae</taxon>
        <taxon>Streptophyta</taxon>
        <taxon>Embryophyta</taxon>
        <taxon>Tracheophyta</taxon>
        <taxon>Spermatophyta</taxon>
        <taxon>Magnoliopsida</taxon>
        <taxon>eudicotyledons</taxon>
        <taxon>Gunneridae</taxon>
        <taxon>Pentapetalae</taxon>
        <taxon>rosids</taxon>
        <taxon>fabids</taxon>
        <taxon>Fagales</taxon>
        <taxon>Myricaceae</taxon>
        <taxon>Morella</taxon>
    </lineage>
</organism>